<sequence>MCECRLGAAAFGSVSRNSLTTSQERPDVPCDLAFKFIEIEQCCHLTFPDRYNYNEFPRLCPVHGCLSKPNVQREVSCLENCLLHCQSKLPQKLPKVENGLPKTFDSVESYLKHIHDCDFAYPQTSPGNPGSAADPFDKRVKALQVDCMISRPKSPPVIETFSFRSRRPGEVGMTKPTFLEGVRSQAYKYCRDLGLVDETARLFIAELRHTFPEGYVERPAWQHVTLNFRPNTLEHLMLRAFPGDKYFVCGIRYQDFNTPVDLHFGDQVVEIMPTWIQEQTTEAPRQQGHASNMDNFQIMIVPSPFLQKIQLRVYDCPIINEFNIKKKTRENTRSHRDLGFTIHRGRIVYIDRASPAKMSGFEPDYQIVEVAGESVLEYDDSHIIRLIRTAIERSSTRATELALVPSRIYDILMDPRKGKVCTIVRDAEFDVNAWSDNKVFGVSADDDATDQILEQN</sequence>
<gene>
    <name evidence="1" type="ORF">EGR_04007</name>
</gene>
<dbReference type="OMA" id="YVERPAW"/>
<evidence type="ECO:0008006" key="3">
    <source>
        <dbReference type="Google" id="ProtNLM"/>
    </source>
</evidence>
<dbReference type="CTD" id="36339722"/>
<proteinExistence type="predicted"/>
<evidence type="ECO:0000313" key="2">
    <source>
        <dbReference type="Proteomes" id="UP000019149"/>
    </source>
</evidence>
<dbReference type="GeneID" id="36339722"/>
<accession>W6V4P6</accession>
<dbReference type="AlphaFoldDB" id="W6V4P6"/>
<reference evidence="1 2" key="1">
    <citation type="journal article" date="2013" name="Nat. Genet.">
        <title>The genome of the hydatid tapeworm Echinococcus granulosus.</title>
        <authorList>
            <person name="Zheng H."/>
            <person name="Zhang W."/>
            <person name="Zhang L."/>
            <person name="Zhang Z."/>
            <person name="Li J."/>
            <person name="Lu G."/>
            <person name="Zhu Y."/>
            <person name="Wang Y."/>
            <person name="Huang Y."/>
            <person name="Liu J."/>
            <person name="Kang H."/>
            <person name="Chen J."/>
            <person name="Wang L."/>
            <person name="Chen A."/>
            <person name="Yu S."/>
            <person name="Gao Z."/>
            <person name="Jin L."/>
            <person name="Gu W."/>
            <person name="Wang Z."/>
            <person name="Zhao L."/>
            <person name="Shi B."/>
            <person name="Wen H."/>
            <person name="Lin R."/>
            <person name="Jones M.K."/>
            <person name="Brejova B."/>
            <person name="Vinar T."/>
            <person name="Zhao G."/>
            <person name="McManus D.P."/>
            <person name="Chen Z."/>
            <person name="Zhou Y."/>
            <person name="Wang S."/>
        </authorList>
    </citation>
    <scope>NUCLEOTIDE SEQUENCE [LARGE SCALE GENOMIC DNA]</scope>
</reference>
<dbReference type="Gene3D" id="2.30.42.10">
    <property type="match status" value="1"/>
</dbReference>
<protein>
    <recommendedName>
        <fullName evidence="3">Pdz domain containing protein</fullName>
    </recommendedName>
</protein>
<dbReference type="EMBL" id="APAU02000023">
    <property type="protein sequence ID" value="EUB61159.1"/>
    <property type="molecule type" value="Genomic_DNA"/>
</dbReference>
<name>W6V4P6_ECHGR</name>
<dbReference type="Proteomes" id="UP000019149">
    <property type="component" value="Unassembled WGS sequence"/>
</dbReference>
<keyword evidence="2" id="KW-1185">Reference proteome</keyword>
<dbReference type="RefSeq" id="XP_024352355.1">
    <property type="nucleotide sequence ID" value="XM_024493256.1"/>
</dbReference>
<organism evidence="1 2">
    <name type="scientific">Echinococcus granulosus</name>
    <name type="common">Hydatid tapeworm</name>
    <dbReference type="NCBI Taxonomy" id="6210"/>
    <lineage>
        <taxon>Eukaryota</taxon>
        <taxon>Metazoa</taxon>
        <taxon>Spiralia</taxon>
        <taxon>Lophotrochozoa</taxon>
        <taxon>Platyhelminthes</taxon>
        <taxon>Cestoda</taxon>
        <taxon>Eucestoda</taxon>
        <taxon>Cyclophyllidea</taxon>
        <taxon>Taeniidae</taxon>
        <taxon>Echinococcus</taxon>
        <taxon>Echinococcus granulosus group</taxon>
    </lineage>
</organism>
<dbReference type="KEGG" id="egl:EGR_04007"/>
<dbReference type="SUPFAM" id="SSF50156">
    <property type="entry name" value="PDZ domain-like"/>
    <property type="match status" value="1"/>
</dbReference>
<dbReference type="OrthoDB" id="2157866at2759"/>
<dbReference type="InterPro" id="IPR036034">
    <property type="entry name" value="PDZ_sf"/>
</dbReference>
<evidence type="ECO:0000313" key="1">
    <source>
        <dbReference type="EMBL" id="EUB61159.1"/>
    </source>
</evidence>
<comment type="caution">
    <text evidence="1">The sequence shown here is derived from an EMBL/GenBank/DDBJ whole genome shotgun (WGS) entry which is preliminary data.</text>
</comment>